<proteinExistence type="predicted"/>
<protein>
    <submittedName>
        <fullName evidence="1">Uncharacterized protein</fullName>
    </submittedName>
</protein>
<accession>A0ABX2D7E9</accession>
<sequence length="366" mass="40755">MGAYLLKEVGEKALDEMLDAASEVINAGFRMGAQATFLWLYKDVRRALKDPSNPFGMALRSVMGDKNVNNWGTGESWTMAKAVEKKIESIPNAFWRNFTEEAFEEGTEACIEAGFAVAGGIDAWLAQQAMQRNGPLGSDRTVEITPDRSAPDERIILSGPEAVLRPTIVNVLATHQMLGNRDVGVLINGAPTDEYVTPGVQERSLHIEFREKIAPPWTMPSGKRARCREITIPDIKRGLTWEEVKRAAKQYTSGQRLVTARLNNGRQVQCYASTENEGIQKIKELLILSTAEILPNGVRDSGYTDPTPRRRSLPYIVYPTKAVLVWKKRAADLDGREDIAGNIWTEERIEFDLWPDDAPPDLSLLG</sequence>
<dbReference type="EMBL" id="SRRZ01000269">
    <property type="protein sequence ID" value="NQE38592.1"/>
    <property type="molecule type" value="Genomic_DNA"/>
</dbReference>
<comment type="caution">
    <text evidence="1">The sequence shown here is derived from an EMBL/GenBank/DDBJ whole genome shotgun (WGS) entry which is preliminary data.</text>
</comment>
<keyword evidence="2" id="KW-1185">Reference proteome</keyword>
<name>A0ABX2D7E9_9CYAN</name>
<organism evidence="1 2">
    <name type="scientific">Microcoleus asticus IPMA8</name>
    <dbReference type="NCBI Taxonomy" id="2563858"/>
    <lineage>
        <taxon>Bacteria</taxon>
        <taxon>Bacillati</taxon>
        <taxon>Cyanobacteriota</taxon>
        <taxon>Cyanophyceae</taxon>
        <taxon>Oscillatoriophycideae</taxon>
        <taxon>Oscillatoriales</taxon>
        <taxon>Microcoleaceae</taxon>
        <taxon>Microcoleus</taxon>
        <taxon>Microcoleus asticus</taxon>
    </lineage>
</organism>
<dbReference type="Proteomes" id="UP000702425">
    <property type="component" value="Unassembled WGS sequence"/>
</dbReference>
<evidence type="ECO:0000313" key="2">
    <source>
        <dbReference type="Proteomes" id="UP000702425"/>
    </source>
</evidence>
<reference evidence="1 2" key="1">
    <citation type="journal article" date="2020" name="Sci. Rep.">
        <title>A novel cyanobacterial geosmin producer, revising GeoA distribution and dispersion patterns in Bacteria.</title>
        <authorList>
            <person name="Churro C."/>
            <person name="Semedo-Aguiar A.P."/>
            <person name="Silva A.D."/>
            <person name="Pereira-Leal J.B."/>
            <person name="Leite R.B."/>
        </authorList>
    </citation>
    <scope>NUCLEOTIDE SEQUENCE [LARGE SCALE GENOMIC DNA]</scope>
    <source>
        <strain evidence="1 2">IPMA8</strain>
    </source>
</reference>
<evidence type="ECO:0000313" key="1">
    <source>
        <dbReference type="EMBL" id="NQE38592.1"/>
    </source>
</evidence>
<gene>
    <name evidence="1" type="ORF">E5S67_06377</name>
</gene>